<dbReference type="InterPro" id="IPR002698">
    <property type="entry name" value="FTHF_cligase"/>
</dbReference>
<feature type="binding site" evidence="4">
    <location>
        <begin position="147"/>
        <end position="155"/>
    </location>
    <ligand>
        <name>ATP</name>
        <dbReference type="ChEBI" id="CHEBI:30616"/>
    </ligand>
</feature>
<dbReference type="GO" id="GO:0046872">
    <property type="term" value="F:metal ion binding"/>
    <property type="evidence" value="ECO:0007669"/>
    <property type="project" value="UniProtKB-KW"/>
</dbReference>
<dbReference type="PANTHER" id="PTHR23407:SF1">
    <property type="entry name" value="5-FORMYLTETRAHYDROFOLATE CYCLO-LIGASE"/>
    <property type="match status" value="1"/>
</dbReference>
<evidence type="ECO:0000256" key="1">
    <source>
        <dbReference type="ARBA" id="ARBA00010638"/>
    </source>
</evidence>
<evidence type="ECO:0000256" key="2">
    <source>
        <dbReference type="ARBA" id="ARBA00022741"/>
    </source>
</evidence>
<dbReference type="EMBL" id="QGUI01000006">
    <property type="protein sequence ID" value="PZN01545.1"/>
    <property type="molecule type" value="Genomic_DNA"/>
</dbReference>
<dbReference type="GO" id="GO:0030272">
    <property type="term" value="F:5-formyltetrahydrofolate cyclo-ligase activity"/>
    <property type="evidence" value="ECO:0007669"/>
    <property type="project" value="UniProtKB-EC"/>
</dbReference>
<sequence length="203" mass="21827">MSGNEPARGAQRAWGKDDWRAHVLSARKALSAEEHQREAEQLATAVVDVAAGHGTGTVACYVPFDTEPGSLDLVDGLRDLGVRVLLPVVPKKRAPLLWTVYEGHDSLAEGPLPGLLEPAGDRLPPETIAEAGVIFVPALAVDSRGVRLGRGAGYYDRSLPLVDPDADLVGVVRDDEFVPYLPDEPHDARLTSVLTPRAGYRRL</sequence>
<keyword evidence="3 4" id="KW-0067">ATP-binding</keyword>
<dbReference type="PANTHER" id="PTHR23407">
    <property type="entry name" value="ATPASE INHIBITOR/5-FORMYLTETRAHYDROFOLATE CYCLO-LIGASE"/>
    <property type="match status" value="1"/>
</dbReference>
<evidence type="ECO:0000256" key="3">
    <source>
        <dbReference type="ARBA" id="ARBA00022840"/>
    </source>
</evidence>
<comment type="similarity">
    <text evidence="1 5">Belongs to the 5-formyltetrahydrofolate cyclo-ligase family.</text>
</comment>
<dbReference type="GO" id="GO:0005524">
    <property type="term" value="F:ATP binding"/>
    <property type="evidence" value="ECO:0007669"/>
    <property type="project" value="UniProtKB-KW"/>
</dbReference>
<keyword evidence="7" id="KW-0436">Ligase</keyword>
<comment type="catalytic activity">
    <reaction evidence="5">
        <text>(6S)-5-formyl-5,6,7,8-tetrahydrofolate + ATP = (6R)-5,10-methenyltetrahydrofolate + ADP + phosphate</text>
        <dbReference type="Rhea" id="RHEA:10488"/>
        <dbReference type="ChEBI" id="CHEBI:30616"/>
        <dbReference type="ChEBI" id="CHEBI:43474"/>
        <dbReference type="ChEBI" id="CHEBI:57455"/>
        <dbReference type="ChEBI" id="CHEBI:57457"/>
        <dbReference type="ChEBI" id="CHEBI:456216"/>
        <dbReference type="EC" id="6.3.3.2"/>
    </reaction>
</comment>
<dbReference type="InterPro" id="IPR024185">
    <property type="entry name" value="FTHF_cligase-like_sf"/>
</dbReference>
<dbReference type="InterPro" id="IPR037171">
    <property type="entry name" value="NagB/RpiA_transferase-like"/>
</dbReference>
<evidence type="ECO:0000313" key="6">
    <source>
        <dbReference type="EMBL" id="MFO7190860.1"/>
    </source>
</evidence>
<dbReference type="Proteomes" id="UP000249324">
    <property type="component" value="Unassembled WGS sequence"/>
</dbReference>
<organism evidence="7">
    <name type="scientific">Thermocrispum agreste</name>
    <dbReference type="NCBI Taxonomy" id="37925"/>
    <lineage>
        <taxon>Bacteria</taxon>
        <taxon>Bacillati</taxon>
        <taxon>Actinomycetota</taxon>
        <taxon>Actinomycetes</taxon>
        <taxon>Pseudonocardiales</taxon>
        <taxon>Pseudonocardiaceae</taxon>
        <taxon>Thermocrispum</taxon>
    </lineage>
</organism>
<evidence type="ECO:0000256" key="5">
    <source>
        <dbReference type="RuleBase" id="RU361279"/>
    </source>
</evidence>
<dbReference type="PIRSF" id="PIRSF006806">
    <property type="entry name" value="FTHF_cligase"/>
    <property type="match status" value="1"/>
</dbReference>
<protein>
    <recommendedName>
        <fullName evidence="5">5-formyltetrahydrofolate cyclo-ligase</fullName>
        <ecNumber evidence="5">6.3.3.2</ecNumber>
    </recommendedName>
</protein>
<gene>
    <name evidence="6" type="ORF">DIU77_001250</name>
    <name evidence="7" type="ORF">DIU77_00310</name>
</gene>
<dbReference type="Pfam" id="PF01812">
    <property type="entry name" value="5-FTHF_cyc-lig"/>
    <property type="match status" value="1"/>
</dbReference>
<reference evidence="7" key="1">
    <citation type="submission" date="2018-05" db="EMBL/GenBank/DDBJ databases">
        <authorList>
            <person name="Lanie J.A."/>
            <person name="Ng W.-L."/>
            <person name="Kazmierczak K.M."/>
            <person name="Andrzejewski T.M."/>
            <person name="Davidsen T.M."/>
            <person name="Wayne K.J."/>
            <person name="Tettelin H."/>
            <person name="Glass J.I."/>
            <person name="Rusch D."/>
            <person name="Podicherti R."/>
            <person name="Tsui H.-C.T."/>
            <person name="Winkler M.E."/>
        </authorList>
    </citation>
    <scope>NUCLEOTIDE SEQUENCE</scope>
    <source>
        <strain evidence="7">ZC4RG45</strain>
    </source>
</reference>
<reference evidence="6" key="4">
    <citation type="submission" date="2023-08" db="EMBL/GenBank/DDBJ databases">
        <authorList>
            <person name="Guima S.E.S."/>
            <person name="Martins L.F."/>
            <person name="Silva A.M."/>
            <person name="Setubal J.C."/>
        </authorList>
    </citation>
    <scope>NUCLEOTIDE SEQUENCE</scope>
    <source>
        <strain evidence="6">ZC4RG45</strain>
    </source>
</reference>
<feature type="binding site" evidence="4">
    <location>
        <position position="62"/>
    </location>
    <ligand>
        <name>substrate</name>
    </ligand>
</feature>
<dbReference type="EMBL" id="QGUI02000006">
    <property type="protein sequence ID" value="MFO7190860.1"/>
    <property type="molecule type" value="Genomic_DNA"/>
</dbReference>
<dbReference type="SUPFAM" id="SSF100950">
    <property type="entry name" value="NagB/RpiA/CoA transferase-like"/>
    <property type="match status" value="1"/>
</dbReference>
<evidence type="ECO:0000256" key="4">
    <source>
        <dbReference type="PIRSR" id="PIRSR006806-1"/>
    </source>
</evidence>
<feature type="binding site" evidence="4">
    <location>
        <begin position="16"/>
        <end position="20"/>
    </location>
    <ligand>
        <name>ATP</name>
        <dbReference type="ChEBI" id="CHEBI:30616"/>
    </ligand>
</feature>
<keyword evidence="2 4" id="KW-0547">Nucleotide-binding</keyword>
<name>A0A2W4JR63_9PSEU</name>
<dbReference type="Gene3D" id="3.40.50.10420">
    <property type="entry name" value="NagB/RpiA/CoA transferase-like"/>
    <property type="match status" value="1"/>
</dbReference>
<reference evidence="6" key="2">
    <citation type="submission" date="2018-05" db="EMBL/GenBank/DDBJ databases">
        <authorList>
            <person name="Moura L."/>
            <person name="Setubal J.C."/>
        </authorList>
    </citation>
    <scope>NUCLEOTIDE SEQUENCE</scope>
    <source>
        <strain evidence="6">ZC4RG45</strain>
    </source>
</reference>
<reference evidence="6 8" key="3">
    <citation type="journal article" date="2021" name="BMC Genomics">
        <title>Genome-resolved metagenome and metatranscriptome analyses of thermophilic composting reveal key bacterial players and their metabolic interactions.</title>
        <authorList>
            <person name="Braga L.P.P."/>
            <person name="Pereira R.V."/>
            <person name="Martins L.F."/>
            <person name="Moura L.M.S."/>
            <person name="Sanchez F.B."/>
            <person name="Patane J.S.L."/>
            <person name="da Silva A.M."/>
            <person name="Setubal J.C."/>
        </authorList>
    </citation>
    <scope>NUCLEOTIDE SEQUENCE [LARGE SCALE GENOMIC DNA]</scope>
    <source>
        <strain evidence="6">ZC4RG45</strain>
    </source>
</reference>
<dbReference type="EC" id="6.3.3.2" evidence="5"/>
<feature type="binding site" evidence="4">
    <location>
        <position position="67"/>
    </location>
    <ligand>
        <name>substrate</name>
    </ligand>
</feature>
<dbReference type="AlphaFoldDB" id="A0A2W4JR63"/>
<keyword evidence="5" id="KW-0479">Metal-binding</keyword>
<accession>A0A2W4JR63</accession>
<comment type="cofactor">
    <cofactor evidence="5">
        <name>Mg(2+)</name>
        <dbReference type="ChEBI" id="CHEBI:18420"/>
    </cofactor>
</comment>
<dbReference type="GO" id="GO:0035999">
    <property type="term" value="P:tetrahydrofolate interconversion"/>
    <property type="evidence" value="ECO:0007669"/>
    <property type="project" value="TreeGrafter"/>
</dbReference>
<proteinExistence type="inferred from homology"/>
<dbReference type="STRING" id="1111738.GCA_000427905_00020"/>
<keyword evidence="5" id="KW-0460">Magnesium</keyword>
<evidence type="ECO:0000313" key="8">
    <source>
        <dbReference type="Proteomes" id="UP000249324"/>
    </source>
</evidence>
<dbReference type="NCBIfam" id="TIGR02727">
    <property type="entry name" value="MTHFS_bact"/>
    <property type="match status" value="1"/>
</dbReference>
<dbReference type="GO" id="GO:0009396">
    <property type="term" value="P:folic acid-containing compound biosynthetic process"/>
    <property type="evidence" value="ECO:0007669"/>
    <property type="project" value="TreeGrafter"/>
</dbReference>
<evidence type="ECO:0000313" key="7">
    <source>
        <dbReference type="EMBL" id="PZN01545.1"/>
    </source>
</evidence>
<comment type="caution">
    <text evidence="7">The sequence shown here is derived from an EMBL/GenBank/DDBJ whole genome shotgun (WGS) entry which is preliminary data.</text>
</comment>